<gene>
    <name evidence="6" type="ORF">AUP43_07060</name>
</gene>
<dbReference type="GO" id="GO:0043190">
    <property type="term" value="C:ATP-binding cassette (ABC) transporter complex"/>
    <property type="evidence" value="ECO:0007669"/>
    <property type="project" value="InterPro"/>
</dbReference>
<evidence type="ECO:0000313" key="6">
    <source>
        <dbReference type="EMBL" id="KZD09496.1"/>
    </source>
</evidence>
<dbReference type="InterPro" id="IPR030678">
    <property type="entry name" value="Peptide/Ni-bd"/>
</dbReference>
<dbReference type="EMBL" id="LPXN01000097">
    <property type="protein sequence ID" value="KZD09496.1"/>
    <property type="molecule type" value="Genomic_DNA"/>
</dbReference>
<dbReference type="Gene3D" id="3.90.76.10">
    <property type="entry name" value="Dipeptide-binding Protein, Domain 1"/>
    <property type="match status" value="1"/>
</dbReference>
<dbReference type="GO" id="GO:0015833">
    <property type="term" value="P:peptide transport"/>
    <property type="evidence" value="ECO:0007669"/>
    <property type="project" value="TreeGrafter"/>
</dbReference>
<evidence type="ECO:0000259" key="5">
    <source>
        <dbReference type="Pfam" id="PF00496"/>
    </source>
</evidence>
<evidence type="ECO:0000256" key="4">
    <source>
        <dbReference type="ARBA" id="ARBA00022729"/>
    </source>
</evidence>
<dbReference type="Gene3D" id="3.10.105.10">
    <property type="entry name" value="Dipeptide-binding Protein, Domain 3"/>
    <property type="match status" value="1"/>
</dbReference>
<dbReference type="InterPro" id="IPR023765">
    <property type="entry name" value="SBP_5_CS"/>
</dbReference>
<dbReference type="AlphaFoldDB" id="A0A154W7M2"/>
<dbReference type="CDD" id="cd08503">
    <property type="entry name" value="PBP2_NikA_DppA_OppA_like_17"/>
    <property type="match status" value="1"/>
</dbReference>
<sequence length="484" mass="54778">MGGAAPTVLAQNSLVATINANPNNLWPAKATIGEEYNIAVLVYNGLVRITPDLKFEPDLAESWESNEDATVWTFKLRKGVKFHHGKEFKAEDVIKTFELIGSKEVASRAKSHTDLIAKMEAPDDYTVRFTLTEPYGGWAELMIERQLKMVPSDRTLEQLTNEPIGTGPFKFVSYQPGDKVVLEKNPDYFEKGLPKLDRITLRIMPEDAVKIAALQAGDVDLVWNLPLEAIEQFKDTKGITVDQKPTATWDGFVLNNSIPPFNDMRVRQAVYKAIDKRQLVEFAVFGHGAPTHSPIPPTHPFFNKDISFEPDIAGAKKLLAEAGYPKGFKITIHAPAGRPTRERSAVALQQMLKNVGIDAQVERIPYNRWGATISGKVPFYMDGYFARPTLDTSTYPWFHSQGSWNTRMWHYKSERMDAILDKARGTVDPEEQKKLYTEFQKVVVEEVPGVVMYSQNFVTAYKDKLKGYTTHPYLWMDLRTAHFE</sequence>
<dbReference type="PROSITE" id="PS01040">
    <property type="entry name" value="SBP_BACTERIAL_5"/>
    <property type="match status" value="1"/>
</dbReference>
<evidence type="ECO:0000313" key="7">
    <source>
        <dbReference type="Proteomes" id="UP000076400"/>
    </source>
</evidence>
<keyword evidence="3" id="KW-0813">Transport</keyword>
<dbReference type="STRING" id="580166.AUP43_07060"/>
<protein>
    <submittedName>
        <fullName evidence="6">ABC transporter substrate-binding protein</fullName>
    </submittedName>
</protein>
<dbReference type="PIRSF" id="PIRSF002741">
    <property type="entry name" value="MppA"/>
    <property type="match status" value="1"/>
</dbReference>
<keyword evidence="4" id="KW-0732">Signal</keyword>
<comment type="caution">
    <text evidence="6">The sequence shown here is derived from an EMBL/GenBank/DDBJ whole genome shotgun (WGS) entry which is preliminary data.</text>
</comment>
<evidence type="ECO:0000256" key="1">
    <source>
        <dbReference type="ARBA" id="ARBA00004418"/>
    </source>
</evidence>
<keyword evidence="7" id="KW-1185">Reference proteome</keyword>
<name>A0A154W7M2_9PROT</name>
<reference evidence="6 7" key="1">
    <citation type="submission" date="2015-12" db="EMBL/GenBank/DDBJ databases">
        <title>Genome sequence of Oceanibaculum pacificum MCCC 1A02656.</title>
        <authorList>
            <person name="Lu L."/>
            <person name="Lai Q."/>
            <person name="Shao Z."/>
            <person name="Qian P."/>
        </authorList>
    </citation>
    <scope>NUCLEOTIDE SEQUENCE [LARGE SCALE GENOMIC DNA]</scope>
    <source>
        <strain evidence="6 7">MCCC 1A02656</strain>
    </source>
</reference>
<organism evidence="6 7">
    <name type="scientific">Oceanibaculum pacificum</name>
    <dbReference type="NCBI Taxonomy" id="580166"/>
    <lineage>
        <taxon>Bacteria</taxon>
        <taxon>Pseudomonadati</taxon>
        <taxon>Pseudomonadota</taxon>
        <taxon>Alphaproteobacteria</taxon>
        <taxon>Rhodospirillales</taxon>
        <taxon>Oceanibaculaceae</taxon>
        <taxon>Oceanibaculum</taxon>
    </lineage>
</organism>
<dbReference type="GO" id="GO:1904680">
    <property type="term" value="F:peptide transmembrane transporter activity"/>
    <property type="evidence" value="ECO:0007669"/>
    <property type="project" value="TreeGrafter"/>
</dbReference>
<dbReference type="Pfam" id="PF00496">
    <property type="entry name" value="SBP_bac_5"/>
    <property type="match status" value="1"/>
</dbReference>
<dbReference type="PANTHER" id="PTHR30290">
    <property type="entry name" value="PERIPLASMIC BINDING COMPONENT OF ABC TRANSPORTER"/>
    <property type="match status" value="1"/>
</dbReference>
<comment type="subcellular location">
    <subcellularLocation>
        <location evidence="1">Periplasm</location>
    </subcellularLocation>
</comment>
<evidence type="ECO:0000256" key="3">
    <source>
        <dbReference type="ARBA" id="ARBA00022448"/>
    </source>
</evidence>
<comment type="similarity">
    <text evidence="2">Belongs to the bacterial solute-binding protein 5 family.</text>
</comment>
<dbReference type="SUPFAM" id="SSF53850">
    <property type="entry name" value="Periplasmic binding protein-like II"/>
    <property type="match status" value="1"/>
</dbReference>
<dbReference type="PANTHER" id="PTHR30290:SF9">
    <property type="entry name" value="OLIGOPEPTIDE-BINDING PROTEIN APPA"/>
    <property type="match status" value="1"/>
</dbReference>
<evidence type="ECO:0000256" key="2">
    <source>
        <dbReference type="ARBA" id="ARBA00005695"/>
    </source>
</evidence>
<dbReference type="GO" id="GO:0030288">
    <property type="term" value="C:outer membrane-bounded periplasmic space"/>
    <property type="evidence" value="ECO:0007669"/>
    <property type="project" value="UniProtKB-ARBA"/>
</dbReference>
<feature type="domain" description="Solute-binding protein family 5" evidence="5">
    <location>
        <begin position="54"/>
        <end position="403"/>
    </location>
</feature>
<accession>A0A154W7M2</accession>
<dbReference type="InterPro" id="IPR039424">
    <property type="entry name" value="SBP_5"/>
</dbReference>
<dbReference type="Gene3D" id="3.40.190.10">
    <property type="entry name" value="Periplasmic binding protein-like II"/>
    <property type="match status" value="1"/>
</dbReference>
<proteinExistence type="inferred from homology"/>
<dbReference type="InterPro" id="IPR000914">
    <property type="entry name" value="SBP_5_dom"/>
</dbReference>
<dbReference type="Proteomes" id="UP000076400">
    <property type="component" value="Unassembled WGS sequence"/>
</dbReference>